<reference evidence="2" key="3">
    <citation type="submission" date="2025-09" db="UniProtKB">
        <authorList>
            <consortium name="Ensembl"/>
        </authorList>
    </citation>
    <scope>IDENTIFICATION</scope>
</reference>
<proteinExistence type="predicted"/>
<name>A0A8D2EHZ8_THEGE</name>
<evidence type="ECO:0000313" key="2">
    <source>
        <dbReference type="Ensembl" id="ENSTGEP00000006917.1"/>
    </source>
</evidence>
<dbReference type="AlphaFoldDB" id="A0A8D2EHZ8"/>
<protein>
    <submittedName>
        <fullName evidence="2">Uncharacterized protein</fullName>
    </submittedName>
</protein>
<keyword evidence="3" id="KW-1185">Reference proteome</keyword>
<organism evidence="2 3">
    <name type="scientific">Theropithecus gelada</name>
    <name type="common">Gelada baboon</name>
    <dbReference type="NCBI Taxonomy" id="9565"/>
    <lineage>
        <taxon>Eukaryota</taxon>
        <taxon>Metazoa</taxon>
        <taxon>Chordata</taxon>
        <taxon>Craniata</taxon>
        <taxon>Vertebrata</taxon>
        <taxon>Euteleostomi</taxon>
        <taxon>Mammalia</taxon>
        <taxon>Eutheria</taxon>
        <taxon>Euarchontoglires</taxon>
        <taxon>Primates</taxon>
        <taxon>Haplorrhini</taxon>
        <taxon>Catarrhini</taxon>
        <taxon>Cercopithecidae</taxon>
        <taxon>Cercopithecinae</taxon>
        <taxon>Theropithecus</taxon>
    </lineage>
</organism>
<feature type="region of interest" description="Disordered" evidence="1">
    <location>
        <begin position="78"/>
        <end position="99"/>
    </location>
</feature>
<reference evidence="2" key="1">
    <citation type="submission" date="2018-05" db="EMBL/GenBank/DDBJ databases">
        <title>Whole genome of Theropithecus gelada.</title>
        <authorList>
            <person name="Chiou K.L."/>
            <person name="Snyder-Mackler N."/>
        </authorList>
    </citation>
    <scope>NUCLEOTIDE SEQUENCE [LARGE SCALE GENOMIC DNA]</scope>
</reference>
<dbReference type="Ensembl" id="ENSTGET00000008325.1">
    <property type="protein sequence ID" value="ENSTGEP00000006917.1"/>
    <property type="gene ID" value="ENSTGEG00000005645.1"/>
</dbReference>
<dbReference type="Proteomes" id="UP000694411">
    <property type="component" value="Chromosome 9"/>
</dbReference>
<accession>A0A8D2EHZ8</accession>
<sequence length="115" mass="13342">MRQPSRTPQRRHILPILHSNRFSTSAHHINLYAQQNRLIKHHTANTHRPKTNNHLISQPHLTSVHNSLYNKTTPIRPTPMTSQSPCRSPHCRLNSSCRSTPEAGRLWNDTTHFHP</sequence>
<reference evidence="2" key="2">
    <citation type="submission" date="2025-08" db="UniProtKB">
        <authorList>
            <consortium name="Ensembl"/>
        </authorList>
    </citation>
    <scope>IDENTIFICATION</scope>
</reference>
<evidence type="ECO:0000313" key="3">
    <source>
        <dbReference type="Proteomes" id="UP000694411"/>
    </source>
</evidence>
<evidence type="ECO:0000256" key="1">
    <source>
        <dbReference type="SAM" id="MobiDB-lite"/>
    </source>
</evidence>